<feature type="transmembrane region" description="Helical" evidence="8">
    <location>
        <begin position="153"/>
        <end position="176"/>
    </location>
</feature>
<evidence type="ECO:0000256" key="4">
    <source>
        <dbReference type="ARBA" id="ARBA00022475"/>
    </source>
</evidence>
<dbReference type="RefSeq" id="WP_021727075.1">
    <property type="nucleotide sequence ID" value="NZ_AWEZ01000067.1"/>
</dbReference>
<sequence length="224" mass="23519">MTDTTASFLSQYGTLLGQGTLDTLAMLLLSTALAYVIGLALGVVLYVTAPGGLRPRRMLNAVLGWVVNMARSIPFIILIVSVIPVTKAIAGTTVGVRGVIFPLVLSSAPFVARMVEQSLAEVPHDSIEAAAACGASLPRIVLSALLPEAMPSIVRGVAVTLISVLGYTAIAGAVGAGGLGDIAIRYGYYRYQDQMMVVTIVLLIVLVQLIQSTCNLIAKRIDHR</sequence>
<evidence type="ECO:0000256" key="5">
    <source>
        <dbReference type="ARBA" id="ARBA00022692"/>
    </source>
</evidence>
<dbReference type="GO" id="GO:0005886">
    <property type="term" value="C:plasma membrane"/>
    <property type="evidence" value="ECO:0007669"/>
    <property type="project" value="UniProtKB-SubCell"/>
</dbReference>
<dbReference type="FunFam" id="1.10.3720.10:FF:000002">
    <property type="entry name" value="D-methionine ABC transporter permease MetI"/>
    <property type="match status" value="1"/>
</dbReference>
<reference evidence="10 11" key="1">
    <citation type="submission" date="2013-08" db="EMBL/GenBank/DDBJ databases">
        <authorList>
            <person name="Durkin A.S."/>
            <person name="Haft D.R."/>
            <person name="McCorrison J."/>
            <person name="Torralba M."/>
            <person name="Gillis M."/>
            <person name="Haft D.H."/>
            <person name="Methe B."/>
            <person name="Sutton G."/>
            <person name="Nelson K.E."/>
        </authorList>
    </citation>
    <scope>NUCLEOTIDE SEQUENCE [LARGE SCALE GENOMIC DNA]</scope>
    <source>
        <strain evidence="10 11">F0195</strain>
    </source>
</reference>
<proteinExistence type="inferred from homology"/>
<feature type="transmembrane region" description="Helical" evidence="8">
    <location>
        <begin position="196"/>
        <end position="218"/>
    </location>
</feature>
<keyword evidence="7 8" id="KW-0472">Membrane</keyword>
<feature type="domain" description="ABC transmembrane type-1" evidence="9">
    <location>
        <begin position="20"/>
        <end position="211"/>
    </location>
</feature>
<dbReference type="GO" id="GO:0048473">
    <property type="term" value="P:D-methionine transmembrane transport"/>
    <property type="evidence" value="ECO:0007669"/>
    <property type="project" value="TreeGrafter"/>
</dbReference>
<dbReference type="InterPro" id="IPR000515">
    <property type="entry name" value="MetI-like"/>
</dbReference>
<dbReference type="InterPro" id="IPR051322">
    <property type="entry name" value="AA_ABC_Transporter_Permease"/>
</dbReference>
<evidence type="ECO:0000256" key="7">
    <source>
        <dbReference type="ARBA" id="ARBA00023136"/>
    </source>
</evidence>
<keyword evidence="5 8" id="KW-0812">Transmembrane</keyword>
<dbReference type="CDD" id="cd06261">
    <property type="entry name" value="TM_PBP2"/>
    <property type="match status" value="1"/>
</dbReference>
<dbReference type="Pfam" id="PF00528">
    <property type="entry name" value="BPD_transp_1"/>
    <property type="match status" value="1"/>
</dbReference>
<dbReference type="OrthoDB" id="9793490at2"/>
<protein>
    <submittedName>
        <fullName evidence="10">ABC transporter, permease protein</fullName>
    </submittedName>
</protein>
<keyword evidence="6 8" id="KW-1133">Transmembrane helix</keyword>
<evidence type="ECO:0000256" key="1">
    <source>
        <dbReference type="ARBA" id="ARBA00004651"/>
    </source>
</evidence>
<feature type="transmembrane region" description="Helical" evidence="8">
    <location>
        <begin position="24"/>
        <end position="47"/>
    </location>
</feature>
<evidence type="ECO:0000313" key="10">
    <source>
        <dbReference type="EMBL" id="ERL06302.1"/>
    </source>
</evidence>
<evidence type="ECO:0000256" key="6">
    <source>
        <dbReference type="ARBA" id="ARBA00022989"/>
    </source>
</evidence>
<dbReference type="PATRIC" id="fig|1125712.3.peg.2260"/>
<dbReference type="STRING" id="1125712.HMPREF1316_1264"/>
<comment type="caution">
    <text evidence="10">The sequence shown here is derived from an EMBL/GenBank/DDBJ whole genome shotgun (WGS) entry which is preliminary data.</text>
</comment>
<dbReference type="EMBL" id="AWEZ01000067">
    <property type="protein sequence ID" value="ERL06302.1"/>
    <property type="molecule type" value="Genomic_DNA"/>
</dbReference>
<keyword evidence="4" id="KW-1003">Cell membrane</keyword>
<accession>U2UT79</accession>
<dbReference type="PANTHER" id="PTHR30450">
    <property type="entry name" value="ABC TRANSPORTER PERMEASE"/>
    <property type="match status" value="1"/>
</dbReference>
<feature type="transmembrane region" description="Helical" evidence="8">
    <location>
        <begin position="59"/>
        <end position="83"/>
    </location>
</feature>
<name>U2UT79_9ACTN</name>
<dbReference type="PANTHER" id="PTHR30450:SF1">
    <property type="entry name" value="D-METHIONINE TRANSPORT SYSTEM PERMEASE PROTEIN METI-RELATED"/>
    <property type="match status" value="1"/>
</dbReference>
<organism evidence="10 11">
    <name type="scientific">Olsenella profusa F0195</name>
    <dbReference type="NCBI Taxonomy" id="1125712"/>
    <lineage>
        <taxon>Bacteria</taxon>
        <taxon>Bacillati</taxon>
        <taxon>Actinomycetota</taxon>
        <taxon>Coriobacteriia</taxon>
        <taxon>Coriobacteriales</taxon>
        <taxon>Atopobiaceae</taxon>
        <taxon>Olsenella</taxon>
    </lineage>
</organism>
<evidence type="ECO:0000313" key="11">
    <source>
        <dbReference type="Proteomes" id="UP000016638"/>
    </source>
</evidence>
<dbReference type="AlphaFoldDB" id="U2UT79"/>
<gene>
    <name evidence="10" type="ORF">HMPREF1316_1264</name>
</gene>
<dbReference type="InterPro" id="IPR035906">
    <property type="entry name" value="MetI-like_sf"/>
</dbReference>
<dbReference type="PROSITE" id="PS50928">
    <property type="entry name" value="ABC_TM1"/>
    <property type="match status" value="1"/>
</dbReference>
<dbReference type="Gene3D" id="1.10.3720.10">
    <property type="entry name" value="MetI-like"/>
    <property type="match status" value="1"/>
</dbReference>
<dbReference type="SUPFAM" id="SSF161098">
    <property type="entry name" value="MetI-like"/>
    <property type="match status" value="1"/>
</dbReference>
<evidence type="ECO:0000259" key="9">
    <source>
        <dbReference type="PROSITE" id="PS50928"/>
    </source>
</evidence>
<keyword evidence="11" id="KW-1185">Reference proteome</keyword>
<feature type="transmembrane region" description="Helical" evidence="8">
    <location>
        <begin position="89"/>
        <end position="112"/>
    </location>
</feature>
<evidence type="ECO:0000256" key="8">
    <source>
        <dbReference type="RuleBase" id="RU363032"/>
    </source>
</evidence>
<dbReference type="Proteomes" id="UP000016638">
    <property type="component" value="Unassembled WGS sequence"/>
</dbReference>
<evidence type="ECO:0000256" key="3">
    <source>
        <dbReference type="ARBA" id="ARBA00022448"/>
    </source>
</evidence>
<comment type="similarity">
    <text evidence="2">Belongs to the binding-protein-dependent transport system permease family. CysTW subfamily.</text>
</comment>
<comment type="subcellular location">
    <subcellularLocation>
        <location evidence="1 8">Cell membrane</location>
        <topology evidence="1 8">Multi-pass membrane protein</topology>
    </subcellularLocation>
</comment>
<dbReference type="eggNOG" id="COG2011">
    <property type="taxonomic scope" value="Bacteria"/>
</dbReference>
<evidence type="ECO:0000256" key="2">
    <source>
        <dbReference type="ARBA" id="ARBA00007069"/>
    </source>
</evidence>
<keyword evidence="3 8" id="KW-0813">Transport</keyword>